<protein>
    <submittedName>
        <fullName evidence="1">Uncharacterized protein</fullName>
    </submittedName>
</protein>
<dbReference type="KEGG" id="scl:sce1290"/>
<name>A9F6M0_SORC5</name>
<dbReference type="EMBL" id="AM746676">
    <property type="protein sequence ID" value="CAN91448.1"/>
    <property type="molecule type" value="Genomic_DNA"/>
</dbReference>
<dbReference type="Proteomes" id="UP000002139">
    <property type="component" value="Chromosome"/>
</dbReference>
<dbReference type="AlphaFoldDB" id="A9F6M0"/>
<reference evidence="1 2" key="1">
    <citation type="journal article" date="2007" name="Nat. Biotechnol.">
        <title>Complete genome sequence of the myxobacterium Sorangium cellulosum.</title>
        <authorList>
            <person name="Schneiker S."/>
            <person name="Perlova O."/>
            <person name="Kaiser O."/>
            <person name="Gerth K."/>
            <person name="Alici A."/>
            <person name="Altmeyer M.O."/>
            <person name="Bartels D."/>
            <person name="Bekel T."/>
            <person name="Beyer S."/>
            <person name="Bode E."/>
            <person name="Bode H.B."/>
            <person name="Bolten C.J."/>
            <person name="Choudhuri J.V."/>
            <person name="Doss S."/>
            <person name="Elnakady Y.A."/>
            <person name="Frank B."/>
            <person name="Gaigalat L."/>
            <person name="Goesmann A."/>
            <person name="Groeger C."/>
            <person name="Gross F."/>
            <person name="Jelsbak L."/>
            <person name="Jelsbak L."/>
            <person name="Kalinowski J."/>
            <person name="Kegler C."/>
            <person name="Knauber T."/>
            <person name="Konietzny S."/>
            <person name="Kopp M."/>
            <person name="Krause L."/>
            <person name="Krug D."/>
            <person name="Linke B."/>
            <person name="Mahmud T."/>
            <person name="Martinez-Arias R."/>
            <person name="McHardy A.C."/>
            <person name="Merai M."/>
            <person name="Meyer F."/>
            <person name="Mormann S."/>
            <person name="Munoz-Dorado J."/>
            <person name="Perez J."/>
            <person name="Pradella S."/>
            <person name="Rachid S."/>
            <person name="Raddatz G."/>
            <person name="Rosenau F."/>
            <person name="Rueckert C."/>
            <person name="Sasse F."/>
            <person name="Scharfe M."/>
            <person name="Schuster S.C."/>
            <person name="Suen G."/>
            <person name="Treuner-Lange A."/>
            <person name="Velicer G.J."/>
            <person name="Vorholter F.-J."/>
            <person name="Weissman K.J."/>
            <person name="Welch R.D."/>
            <person name="Wenzel S.C."/>
            <person name="Whitworth D.E."/>
            <person name="Wilhelm S."/>
            <person name="Wittmann C."/>
            <person name="Bloecker H."/>
            <person name="Puehler A."/>
            <person name="Mueller R."/>
        </authorList>
    </citation>
    <scope>NUCLEOTIDE SEQUENCE [LARGE SCALE GENOMIC DNA]</scope>
    <source>
        <strain evidence="2">So ce56</strain>
    </source>
</reference>
<sequence length="290" mass="31124">MRFRLPLALVALTLTACLDLGDSFLYPLITEPQPMWLWSGRHGDAAPCPEGRTIRWQGWVDEEFPPECGPCACSPARCVLPAGITTHAAACPDEGPPSSFEADEVHDAACIVPAPPLPESSLASVTYPPPTFAPCTPSPTPEPPPIDGIFARACQAGQEKDMPPPGWSFCLPPEDDGTCRPEFPIRREFRTPGPDHRTCSPCECGPPSGGTCSTRITLYGDTGCTRPFDSAELSDTDVPLCQDIRATAELAAFRVDVIRREEGACTPKRATSMASGTVEEGEQHVACCRE</sequence>
<evidence type="ECO:0000313" key="1">
    <source>
        <dbReference type="EMBL" id="CAN91448.1"/>
    </source>
</evidence>
<proteinExistence type="predicted"/>
<accession>A9F6M0</accession>
<dbReference type="HOGENOM" id="CLU_959430_0_0_7"/>
<evidence type="ECO:0000313" key="2">
    <source>
        <dbReference type="Proteomes" id="UP000002139"/>
    </source>
</evidence>
<dbReference type="STRING" id="448385.sce1290"/>
<organism evidence="1 2">
    <name type="scientific">Sorangium cellulosum (strain So ce56)</name>
    <name type="common">Polyangium cellulosum (strain So ce56)</name>
    <dbReference type="NCBI Taxonomy" id="448385"/>
    <lineage>
        <taxon>Bacteria</taxon>
        <taxon>Pseudomonadati</taxon>
        <taxon>Myxococcota</taxon>
        <taxon>Polyangia</taxon>
        <taxon>Polyangiales</taxon>
        <taxon>Polyangiaceae</taxon>
        <taxon>Sorangium</taxon>
    </lineage>
</organism>
<dbReference type="PROSITE" id="PS51257">
    <property type="entry name" value="PROKAR_LIPOPROTEIN"/>
    <property type="match status" value="1"/>
</dbReference>
<gene>
    <name evidence="1" type="ordered locus">sce1290</name>
</gene>
<keyword evidence="2" id="KW-1185">Reference proteome</keyword>